<keyword evidence="3" id="KW-1185">Reference proteome</keyword>
<proteinExistence type="predicted"/>
<gene>
    <name evidence="2" type="ORF">FWK35_00029685</name>
</gene>
<accession>A0A6G0VQB1</accession>
<dbReference type="InterPro" id="IPR048365">
    <property type="entry name" value="TNP-like_RNaseH_N"/>
</dbReference>
<comment type="caution">
    <text evidence="2">The sequence shown here is derived from an EMBL/GenBank/DDBJ whole genome shotgun (WGS) entry which is preliminary data.</text>
</comment>
<evidence type="ECO:0000313" key="2">
    <source>
        <dbReference type="EMBL" id="KAF0705379.1"/>
    </source>
</evidence>
<sequence>MDMLMENTLGSCLLLDEMQLESDVKFQRNSLQFRGFVDLGANTFSKDMTKREAIILLENSGYFVDFITTDGTTWNRTDLDNNYSKSSYTS</sequence>
<dbReference type="AlphaFoldDB" id="A0A6G0VQB1"/>
<feature type="domain" description="Transposable element P transposase-like RNase H" evidence="1">
    <location>
        <begin position="11"/>
        <end position="49"/>
    </location>
</feature>
<evidence type="ECO:0000313" key="3">
    <source>
        <dbReference type="Proteomes" id="UP000478052"/>
    </source>
</evidence>
<reference evidence="2 3" key="1">
    <citation type="submission" date="2019-08" db="EMBL/GenBank/DDBJ databases">
        <title>Whole genome of Aphis craccivora.</title>
        <authorList>
            <person name="Voronova N.V."/>
            <person name="Shulinski R.S."/>
            <person name="Bandarenka Y.V."/>
            <person name="Zhorov D.G."/>
            <person name="Warner D."/>
        </authorList>
    </citation>
    <scope>NUCLEOTIDE SEQUENCE [LARGE SCALE GENOMIC DNA]</scope>
    <source>
        <strain evidence="2">180601</strain>
        <tissue evidence="2">Whole Body</tissue>
    </source>
</reference>
<name>A0A6G0VQB1_APHCR</name>
<dbReference type="Pfam" id="PF21787">
    <property type="entry name" value="TNP-like_RNaseH_N"/>
    <property type="match status" value="1"/>
</dbReference>
<protein>
    <submittedName>
        <fullName evidence="2">Transposable element P transposase</fullName>
    </submittedName>
</protein>
<organism evidence="2 3">
    <name type="scientific">Aphis craccivora</name>
    <name type="common">Cowpea aphid</name>
    <dbReference type="NCBI Taxonomy" id="307492"/>
    <lineage>
        <taxon>Eukaryota</taxon>
        <taxon>Metazoa</taxon>
        <taxon>Ecdysozoa</taxon>
        <taxon>Arthropoda</taxon>
        <taxon>Hexapoda</taxon>
        <taxon>Insecta</taxon>
        <taxon>Pterygota</taxon>
        <taxon>Neoptera</taxon>
        <taxon>Paraneoptera</taxon>
        <taxon>Hemiptera</taxon>
        <taxon>Sternorrhyncha</taxon>
        <taxon>Aphidomorpha</taxon>
        <taxon>Aphidoidea</taxon>
        <taxon>Aphididae</taxon>
        <taxon>Aphidini</taxon>
        <taxon>Aphis</taxon>
        <taxon>Aphis</taxon>
    </lineage>
</organism>
<dbReference type="Proteomes" id="UP000478052">
    <property type="component" value="Unassembled WGS sequence"/>
</dbReference>
<dbReference type="EMBL" id="VUJU01013259">
    <property type="protein sequence ID" value="KAF0705379.1"/>
    <property type="molecule type" value="Genomic_DNA"/>
</dbReference>
<evidence type="ECO:0000259" key="1">
    <source>
        <dbReference type="Pfam" id="PF21787"/>
    </source>
</evidence>